<dbReference type="Proteomes" id="UP000070346">
    <property type="component" value="Unassembled WGS sequence"/>
</dbReference>
<dbReference type="EMBL" id="LSNG01000020">
    <property type="protein sequence ID" value="KXN76470.1"/>
    <property type="molecule type" value="Genomic_DNA"/>
</dbReference>
<comment type="caution">
    <text evidence="1">The sequence shown here is derived from an EMBL/GenBank/DDBJ whole genome shotgun (WGS) entry which is preliminary data.</text>
</comment>
<sequence>MLEELYKVLRKEIQILMNKDLKRKKEAYKLCSDFYKWILETGRTSATVSSYQEKRELLHQADKDKYPSLTNREAFIIRSTINSGAFNKLKMNGYIRKSNGKIETVYSFV</sequence>
<name>A0A9X0LY74_LACJH</name>
<dbReference type="AlphaFoldDB" id="A0A9X0LY74"/>
<evidence type="ECO:0000313" key="2">
    <source>
        <dbReference type="Proteomes" id="UP000070346"/>
    </source>
</evidence>
<accession>A0A9X0LY74</accession>
<protein>
    <submittedName>
        <fullName evidence="1">Uncharacterized protein</fullName>
    </submittedName>
</protein>
<evidence type="ECO:0000313" key="1">
    <source>
        <dbReference type="EMBL" id="KXN76470.1"/>
    </source>
</evidence>
<gene>
    <name evidence="1" type="ORF">AYJ53_02880</name>
</gene>
<reference evidence="1 2" key="1">
    <citation type="submission" date="2016-02" db="EMBL/GenBank/DDBJ databases">
        <title>Complete Genome Sequences of Lactobacillus johnsonii Strain W1.</title>
        <authorList>
            <person name="Sun Y."/>
            <person name="Wu X."/>
        </authorList>
    </citation>
    <scope>NUCLEOTIDE SEQUENCE [LARGE SCALE GENOMIC DNA]</scope>
    <source>
        <strain evidence="1 2">W1</strain>
    </source>
</reference>
<proteinExistence type="predicted"/>
<organism evidence="1 2">
    <name type="scientific">Lactobacillus johnsonii</name>
    <dbReference type="NCBI Taxonomy" id="33959"/>
    <lineage>
        <taxon>Bacteria</taxon>
        <taxon>Bacillati</taxon>
        <taxon>Bacillota</taxon>
        <taxon>Bacilli</taxon>
        <taxon>Lactobacillales</taxon>
        <taxon>Lactobacillaceae</taxon>
        <taxon>Lactobacillus</taxon>
    </lineage>
</organism>